<dbReference type="Gene3D" id="1.10.150.240">
    <property type="entry name" value="Putative phosphatase, domain 2"/>
    <property type="match status" value="1"/>
</dbReference>
<name>A0ABY5V277_9BACT</name>
<evidence type="ECO:0000313" key="1">
    <source>
        <dbReference type="EMBL" id="UWN57864.1"/>
    </source>
</evidence>
<accession>A0ABY5V277</accession>
<dbReference type="EMBL" id="CP102294">
    <property type="protein sequence ID" value="UWN57864.1"/>
    <property type="molecule type" value="Genomic_DNA"/>
</dbReference>
<dbReference type="PANTHER" id="PTHR43481:SF4">
    <property type="entry name" value="GLYCEROL-1-PHOSPHATE PHOSPHOHYDROLASE 1-RELATED"/>
    <property type="match status" value="1"/>
</dbReference>
<dbReference type="Proteomes" id="UP001059295">
    <property type="component" value="Chromosome"/>
</dbReference>
<dbReference type="InterPro" id="IPR041492">
    <property type="entry name" value="HAD_2"/>
</dbReference>
<dbReference type="PANTHER" id="PTHR43481">
    <property type="entry name" value="FRUCTOSE-1-PHOSPHATE PHOSPHATASE"/>
    <property type="match status" value="1"/>
</dbReference>
<dbReference type="Pfam" id="PF13419">
    <property type="entry name" value="HAD_2"/>
    <property type="match status" value="1"/>
</dbReference>
<dbReference type="NCBIfam" id="TIGR01509">
    <property type="entry name" value="HAD-SF-IA-v3"/>
    <property type="match status" value="1"/>
</dbReference>
<dbReference type="InterPro" id="IPR006439">
    <property type="entry name" value="HAD-SF_hydro_IA"/>
</dbReference>
<reference evidence="1" key="1">
    <citation type="journal article" date="2022" name="Cell">
        <title>Design, construction, and in vivo augmentation of a complex gut microbiome.</title>
        <authorList>
            <person name="Cheng A.G."/>
            <person name="Ho P.Y."/>
            <person name="Aranda-Diaz A."/>
            <person name="Jain S."/>
            <person name="Yu F.B."/>
            <person name="Meng X."/>
            <person name="Wang M."/>
            <person name="Iakiviak M."/>
            <person name="Nagashima K."/>
            <person name="Zhao A."/>
            <person name="Murugkar P."/>
            <person name="Patil A."/>
            <person name="Atabakhsh K."/>
            <person name="Weakley A."/>
            <person name="Yan J."/>
            <person name="Brumbaugh A.R."/>
            <person name="Higginbottom S."/>
            <person name="Dimas A."/>
            <person name="Shiver A.L."/>
            <person name="Deutschbauer A."/>
            <person name="Neff N."/>
            <person name="Sonnenburg J.L."/>
            <person name="Huang K.C."/>
            <person name="Fischbach M.A."/>
        </authorList>
    </citation>
    <scope>NUCLEOTIDE SEQUENCE</scope>
    <source>
        <strain evidence="1">AP11</strain>
    </source>
</reference>
<dbReference type="InterPro" id="IPR023214">
    <property type="entry name" value="HAD_sf"/>
</dbReference>
<keyword evidence="2" id="KW-1185">Reference proteome</keyword>
<dbReference type="InterPro" id="IPR023198">
    <property type="entry name" value="PGP-like_dom2"/>
</dbReference>
<dbReference type="InterPro" id="IPR051806">
    <property type="entry name" value="HAD-like_SPP"/>
</dbReference>
<dbReference type="SFLD" id="SFLDS00003">
    <property type="entry name" value="Haloacid_Dehalogenase"/>
    <property type="match status" value="1"/>
</dbReference>
<dbReference type="RefSeq" id="WP_026089469.1">
    <property type="nucleotide sequence ID" value="NZ_CAPH01000003.1"/>
</dbReference>
<dbReference type="SUPFAM" id="SSF56784">
    <property type="entry name" value="HAD-like"/>
    <property type="match status" value="1"/>
</dbReference>
<dbReference type="PRINTS" id="PR00413">
    <property type="entry name" value="HADHALOGNASE"/>
</dbReference>
<dbReference type="NCBIfam" id="TIGR01549">
    <property type="entry name" value="HAD-SF-IA-v1"/>
    <property type="match status" value="1"/>
</dbReference>
<sequence length="216" mass="24204">MIKGVIFDMDGVLVDNRDAHIEAFEIICRKYGVPFDREKFMPSFGMTNDLILERLMPEVIRRTDWRQIAREKEETYREIFERTIAPTRGLVDFLRALKADGFLVGLGSSGNTPNVNFVLERCGIAKYFDAIANGDMISRGKPDPEVYLLAARKLGLAPAECIVAEDAPVGIEAARRAGMSVIGVATTFRREDLSDYDLLIDDFTQIGPQQIRALKA</sequence>
<dbReference type="SFLD" id="SFLDG01129">
    <property type="entry name" value="C1.5:_HAD__Beta-PGM__Phosphata"/>
    <property type="match status" value="1"/>
</dbReference>
<dbReference type="Gene3D" id="3.40.50.1000">
    <property type="entry name" value="HAD superfamily/HAD-like"/>
    <property type="match status" value="1"/>
</dbReference>
<organism evidence="1 2">
    <name type="scientific">Alistipes ihumii AP11</name>
    <dbReference type="NCBI Taxonomy" id="1211813"/>
    <lineage>
        <taxon>Bacteria</taxon>
        <taxon>Pseudomonadati</taxon>
        <taxon>Bacteroidota</taxon>
        <taxon>Bacteroidia</taxon>
        <taxon>Bacteroidales</taxon>
        <taxon>Rikenellaceae</taxon>
        <taxon>Alistipes</taxon>
    </lineage>
</organism>
<dbReference type="InterPro" id="IPR036412">
    <property type="entry name" value="HAD-like_sf"/>
</dbReference>
<protein>
    <submittedName>
        <fullName evidence="1">HAD family phosphatase</fullName>
    </submittedName>
</protein>
<dbReference type="GeneID" id="82890774"/>
<proteinExistence type="predicted"/>
<dbReference type="CDD" id="cd07505">
    <property type="entry name" value="HAD_BPGM-like"/>
    <property type="match status" value="1"/>
</dbReference>
<gene>
    <name evidence="1" type="ORF">NQ491_03530</name>
</gene>
<dbReference type="SFLD" id="SFLDG01135">
    <property type="entry name" value="C1.5.6:_HAD__Beta-PGM__Phospha"/>
    <property type="match status" value="1"/>
</dbReference>
<evidence type="ECO:0000313" key="2">
    <source>
        <dbReference type="Proteomes" id="UP001059295"/>
    </source>
</evidence>